<organism evidence="3 4">
    <name type="scientific">Sphagnurus paluster</name>
    <dbReference type="NCBI Taxonomy" id="117069"/>
    <lineage>
        <taxon>Eukaryota</taxon>
        <taxon>Fungi</taxon>
        <taxon>Dikarya</taxon>
        <taxon>Basidiomycota</taxon>
        <taxon>Agaricomycotina</taxon>
        <taxon>Agaricomycetes</taxon>
        <taxon>Agaricomycetidae</taxon>
        <taxon>Agaricales</taxon>
        <taxon>Tricholomatineae</taxon>
        <taxon>Lyophyllaceae</taxon>
        <taxon>Sphagnurus</taxon>
    </lineage>
</organism>
<dbReference type="Proteomes" id="UP000717328">
    <property type="component" value="Unassembled WGS sequence"/>
</dbReference>
<name>A0A9P7FNR0_9AGAR</name>
<keyword evidence="4" id="KW-1185">Reference proteome</keyword>
<evidence type="ECO:0000313" key="3">
    <source>
        <dbReference type="EMBL" id="KAG5633348.1"/>
    </source>
</evidence>
<protein>
    <submittedName>
        <fullName evidence="3">Uncharacterized protein</fullName>
    </submittedName>
</protein>
<dbReference type="AlphaFoldDB" id="A0A9P7FNR0"/>
<reference evidence="3" key="2">
    <citation type="submission" date="2021-10" db="EMBL/GenBank/DDBJ databases">
        <title>Phylogenomics reveals ancestral predisposition of the termite-cultivated fungus Termitomyces towards a domesticated lifestyle.</title>
        <authorList>
            <person name="Auxier B."/>
            <person name="Grum-Grzhimaylo A."/>
            <person name="Cardenas M.E."/>
            <person name="Lodge J.D."/>
            <person name="Laessoe T."/>
            <person name="Pedersen O."/>
            <person name="Smith M.E."/>
            <person name="Kuyper T.W."/>
            <person name="Franco-Molano E.A."/>
            <person name="Baroni T.J."/>
            <person name="Aanen D.K."/>
        </authorList>
    </citation>
    <scope>NUCLEOTIDE SEQUENCE</scope>
    <source>
        <strain evidence="3">D49</strain>
    </source>
</reference>
<dbReference type="EMBL" id="JABCKI010008892">
    <property type="protein sequence ID" value="KAG5633177.1"/>
    <property type="molecule type" value="Genomic_DNA"/>
</dbReference>
<gene>
    <name evidence="3" type="ORF">H0H81_008533</name>
    <name evidence="2" type="ORF">H0H81_010249</name>
</gene>
<accession>A0A9P7FNR0</accession>
<feature type="compositionally biased region" description="Polar residues" evidence="1">
    <location>
        <begin position="1"/>
        <end position="18"/>
    </location>
</feature>
<comment type="caution">
    <text evidence="3">The sequence shown here is derived from an EMBL/GenBank/DDBJ whole genome shotgun (WGS) entry which is preliminary data.</text>
</comment>
<feature type="non-terminal residue" evidence="3">
    <location>
        <position position="93"/>
    </location>
</feature>
<evidence type="ECO:0000313" key="2">
    <source>
        <dbReference type="EMBL" id="KAG5633177.1"/>
    </source>
</evidence>
<proteinExistence type="predicted"/>
<sequence length="93" mass="10524">MSNQTPNPSAPLITQGSNPLEAVPWPQRKTARTRTYPEEDINILNVHKAAYKRLASTAERGDMFRTKILPDMFNHWKAKGISYGEVAAQEEIK</sequence>
<feature type="region of interest" description="Disordered" evidence="1">
    <location>
        <begin position="1"/>
        <end position="33"/>
    </location>
</feature>
<evidence type="ECO:0000313" key="4">
    <source>
        <dbReference type="Proteomes" id="UP000717328"/>
    </source>
</evidence>
<dbReference type="EMBL" id="JABCKI010008094">
    <property type="protein sequence ID" value="KAG5633348.1"/>
    <property type="molecule type" value="Genomic_DNA"/>
</dbReference>
<reference evidence="3" key="1">
    <citation type="submission" date="2021-02" db="EMBL/GenBank/DDBJ databases">
        <authorList>
            <person name="Nieuwenhuis M."/>
            <person name="Van De Peppel L.J.J."/>
        </authorList>
    </citation>
    <scope>NUCLEOTIDE SEQUENCE</scope>
    <source>
        <strain evidence="3">D49</strain>
    </source>
</reference>
<evidence type="ECO:0000256" key="1">
    <source>
        <dbReference type="SAM" id="MobiDB-lite"/>
    </source>
</evidence>